<protein>
    <submittedName>
        <fullName evidence="3">HIT-like protein</fullName>
    </submittedName>
</protein>
<evidence type="ECO:0000259" key="1">
    <source>
        <dbReference type="Pfam" id="PF09830"/>
    </source>
</evidence>
<organism evidence="3 4">
    <name type="scientific">Aaosphaeria arxii CBS 175.79</name>
    <dbReference type="NCBI Taxonomy" id="1450172"/>
    <lineage>
        <taxon>Eukaryota</taxon>
        <taxon>Fungi</taxon>
        <taxon>Dikarya</taxon>
        <taxon>Ascomycota</taxon>
        <taxon>Pezizomycotina</taxon>
        <taxon>Dothideomycetes</taxon>
        <taxon>Pleosporomycetidae</taxon>
        <taxon>Pleosporales</taxon>
        <taxon>Pleosporales incertae sedis</taxon>
        <taxon>Aaosphaeria</taxon>
    </lineage>
</organism>
<dbReference type="RefSeq" id="XP_033390541.1">
    <property type="nucleotide sequence ID" value="XM_033526827.1"/>
</dbReference>
<dbReference type="GO" id="GO:0009117">
    <property type="term" value="P:nucleotide metabolic process"/>
    <property type="evidence" value="ECO:0007669"/>
    <property type="project" value="InterPro"/>
</dbReference>
<dbReference type="InterPro" id="IPR043171">
    <property type="entry name" value="Ap4A_phos1/2-like"/>
</dbReference>
<dbReference type="PANTHER" id="PTHR38420:SF3">
    <property type="entry name" value="5',5'''-P-1,P-4-TETRAPHOSPHATE PHOSPHORYLASE 2"/>
    <property type="match status" value="1"/>
</dbReference>
<dbReference type="AlphaFoldDB" id="A0A6A5Y9C5"/>
<dbReference type="EMBL" id="ML978066">
    <property type="protein sequence ID" value="KAF2022202.1"/>
    <property type="molecule type" value="Genomic_DNA"/>
</dbReference>
<reference evidence="3" key="1">
    <citation type="journal article" date="2020" name="Stud. Mycol.">
        <title>101 Dothideomycetes genomes: a test case for predicting lifestyles and emergence of pathogens.</title>
        <authorList>
            <person name="Haridas S."/>
            <person name="Albert R."/>
            <person name="Binder M."/>
            <person name="Bloem J."/>
            <person name="Labutti K."/>
            <person name="Salamov A."/>
            <person name="Andreopoulos B."/>
            <person name="Baker S."/>
            <person name="Barry K."/>
            <person name="Bills G."/>
            <person name="Bluhm B."/>
            <person name="Cannon C."/>
            <person name="Castanera R."/>
            <person name="Culley D."/>
            <person name="Daum C."/>
            <person name="Ezra D."/>
            <person name="Gonzalez J."/>
            <person name="Henrissat B."/>
            <person name="Kuo A."/>
            <person name="Liang C."/>
            <person name="Lipzen A."/>
            <person name="Lutzoni F."/>
            <person name="Magnuson J."/>
            <person name="Mondo S."/>
            <person name="Nolan M."/>
            <person name="Ohm R."/>
            <person name="Pangilinan J."/>
            <person name="Park H.-J."/>
            <person name="Ramirez L."/>
            <person name="Alfaro M."/>
            <person name="Sun H."/>
            <person name="Tritt A."/>
            <person name="Yoshinaga Y."/>
            <person name="Zwiers L.-H."/>
            <person name="Turgeon B."/>
            <person name="Goodwin S."/>
            <person name="Spatafora J."/>
            <person name="Crous P."/>
            <person name="Grigoriev I."/>
        </authorList>
    </citation>
    <scope>NUCLEOTIDE SEQUENCE</scope>
    <source>
        <strain evidence="3">CBS 175.79</strain>
    </source>
</reference>
<dbReference type="Gene3D" id="3.30.428.70">
    <property type="match status" value="1"/>
</dbReference>
<dbReference type="Pfam" id="PF19327">
    <property type="entry name" value="Ap4A_phos_N"/>
    <property type="match status" value="1"/>
</dbReference>
<evidence type="ECO:0000313" key="4">
    <source>
        <dbReference type="Proteomes" id="UP000799778"/>
    </source>
</evidence>
<dbReference type="PANTHER" id="PTHR38420">
    <property type="entry name" value="AP-4-A PHOSPHORYLASE II"/>
    <property type="match status" value="1"/>
</dbReference>
<feature type="domain" description="Ap4A phosphorylase 1/2 N-terminal" evidence="2">
    <location>
        <begin position="7"/>
        <end position="175"/>
    </location>
</feature>
<dbReference type="GeneID" id="54284224"/>
<gene>
    <name evidence="3" type="ORF">BU24DRAFT_417840</name>
</gene>
<dbReference type="GO" id="GO:0003877">
    <property type="term" value="F:ATP:ADP adenylyltransferase activity"/>
    <property type="evidence" value="ECO:0007669"/>
    <property type="project" value="InterPro"/>
</dbReference>
<dbReference type="GO" id="GO:0005524">
    <property type="term" value="F:ATP binding"/>
    <property type="evidence" value="ECO:0007669"/>
    <property type="project" value="InterPro"/>
</dbReference>
<dbReference type="Proteomes" id="UP000799778">
    <property type="component" value="Unassembled WGS sequence"/>
</dbReference>
<dbReference type="OrthoDB" id="10267950at2759"/>
<accession>A0A6A5Y9C5</accession>
<name>A0A6A5Y9C5_9PLEO</name>
<dbReference type="InterPro" id="IPR045759">
    <property type="entry name" value="Ap4A_phos1/2_N"/>
</dbReference>
<dbReference type="InterPro" id="IPR009163">
    <property type="entry name" value="Ap4A_phos1/2"/>
</dbReference>
<sequence>MLLGLSDTLPRLVEAKYKAAKGAQSLIFSPTELAILRTPNGLPFQLRYCPSLAKKPQPLAQKAPKTKKPNPFENPDPALHIADIPSSNPTHYLVLNKFPIIPEHFILVTKSYKQQTHALEEDDLEATYVCLKAWQGDLANGQQRRLFAFFNSGEHSGASQPHRHLQFLPVENVKADNENNDWELLIDDILANAKPADQEGLLQNAVVPFTHYAVRFPDEPTPSQLLKAYHDLYRAAEKAVRAFEQNDPAKLALHSTEGGDLPISYNLGITTSGMVILPRRAEGGMLRRDDGTEAGFVALNGTTIGGTLMVKHEEEWKTLRAQPSKLDGILNAIGIPNTSYTQKL</sequence>
<dbReference type="SUPFAM" id="SSF54197">
    <property type="entry name" value="HIT-like"/>
    <property type="match status" value="1"/>
</dbReference>
<proteinExistence type="predicted"/>
<dbReference type="InterPro" id="IPR019200">
    <property type="entry name" value="ATP_adenylylTrfase_C"/>
</dbReference>
<feature type="domain" description="ATP adenylyltransferase C-terminal" evidence="1">
    <location>
        <begin position="207"/>
        <end position="336"/>
    </location>
</feature>
<dbReference type="Pfam" id="PF09830">
    <property type="entry name" value="ATP_transf"/>
    <property type="match status" value="1"/>
</dbReference>
<keyword evidence="4" id="KW-1185">Reference proteome</keyword>
<evidence type="ECO:0000313" key="3">
    <source>
        <dbReference type="EMBL" id="KAF2022202.1"/>
    </source>
</evidence>
<dbReference type="InterPro" id="IPR036265">
    <property type="entry name" value="HIT-like_sf"/>
</dbReference>
<evidence type="ECO:0000259" key="2">
    <source>
        <dbReference type="Pfam" id="PF19327"/>
    </source>
</evidence>